<evidence type="ECO:0000256" key="3">
    <source>
        <dbReference type="ARBA" id="ARBA00022679"/>
    </source>
</evidence>
<reference evidence="9 10" key="1">
    <citation type="submission" date="2022-01" db="EMBL/GenBank/DDBJ databases">
        <title>A high-quality chromosome-level genome assembly of rohu carp, Labeo rohita.</title>
        <authorList>
            <person name="Arick M.A. II"/>
            <person name="Hsu C.-Y."/>
            <person name="Magbanua Z."/>
            <person name="Pechanova O."/>
            <person name="Grover C."/>
            <person name="Miller E."/>
            <person name="Thrash A."/>
            <person name="Ezzel L."/>
            <person name="Alam S."/>
            <person name="Benzie J."/>
            <person name="Hamilton M."/>
            <person name="Karsi A."/>
            <person name="Lawrence M.L."/>
            <person name="Peterson D.G."/>
        </authorList>
    </citation>
    <scope>NUCLEOTIDE SEQUENCE [LARGE SCALE GENOMIC DNA]</scope>
    <source>
        <strain evidence="10">BAU-BD-2019</strain>
        <tissue evidence="9">Blood</tissue>
    </source>
</reference>
<dbReference type="InterPro" id="IPR011009">
    <property type="entry name" value="Kinase-like_dom_sf"/>
</dbReference>
<protein>
    <recommendedName>
        <fullName evidence="1">non-specific serine/threonine protein kinase</fullName>
        <ecNumber evidence="1">2.7.11.1</ecNumber>
    </recommendedName>
</protein>
<gene>
    <name evidence="9" type="ORF">H4Q32_012865</name>
</gene>
<evidence type="ECO:0000313" key="10">
    <source>
        <dbReference type="Proteomes" id="UP000830375"/>
    </source>
</evidence>
<dbReference type="EC" id="2.7.11.1" evidence="1"/>
<keyword evidence="4" id="KW-0547">Nucleotide-binding</keyword>
<organism evidence="9 10">
    <name type="scientific">Labeo rohita</name>
    <name type="common">Indian major carp</name>
    <name type="synonym">Cyprinus rohita</name>
    <dbReference type="NCBI Taxonomy" id="84645"/>
    <lineage>
        <taxon>Eukaryota</taxon>
        <taxon>Metazoa</taxon>
        <taxon>Chordata</taxon>
        <taxon>Craniata</taxon>
        <taxon>Vertebrata</taxon>
        <taxon>Euteleostomi</taxon>
        <taxon>Actinopterygii</taxon>
        <taxon>Neopterygii</taxon>
        <taxon>Teleostei</taxon>
        <taxon>Ostariophysi</taxon>
        <taxon>Cypriniformes</taxon>
        <taxon>Cyprinidae</taxon>
        <taxon>Labeoninae</taxon>
        <taxon>Labeonini</taxon>
        <taxon>Labeo</taxon>
    </lineage>
</organism>
<dbReference type="InterPro" id="IPR051138">
    <property type="entry name" value="PIM_Ser/Thr_kinase"/>
</dbReference>
<comment type="catalytic activity">
    <reaction evidence="8">
        <text>L-seryl-[protein] + ATP = O-phospho-L-seryl-[protein] + ADP + H(+)</text>
        <dbReference type="Rhea" id="RHEA:17989"/>
        <dbReference type="Rhea" id="RHEA-COMP:9863"/>
        <dbReference type="Rhea" id="RHEA-COMP:11604"/>
        <dbReference type="ChEBI" id="CHEBI:15378"/>
        <dbReference type="ChEBI" id="CHEBI:29999"/>
        <dbReference type="ChEBI" id="CHEBI:30616"/>
        <dbReference type="ChEBI" id="CHEBI:83421"/>
        <dbReference type="ChEBI" id="CHEBI:456216"/>
        <dbReference type="EC" id="2.7.11.1"/>
    </reaction>
</comment>
<keyword evidence="2" id="KW-0723">Serine/threonine-protein kinase</keyword>
<comment type="caution">
    <text evidence="9">The sequence shown here is derived from an EMBL/GenBank/DDBJ whole genome shotgun (WGS) entry which is preliminary data.</text>
</comment>
<evidence type="ECO:0000313" key="9">
    <source>
        <dbReference type="EMBL" id="KAI2656046.1"/>
    </source>
</evidence>
<keyword evidence="3" id="KW-0808">Transferase</keyword>
<comment type="catalytic activity">
    <reaction evidence="7">
        <text>L-threonyl-[protein] + ATP = O-phospho-L-threonyl-[protein] + ADP + H(+)</text>
        <dbReference type="Rhea" id="RHEA:46608"/>
        <dbReference type="Rhea" id="RHEA-COMP:11060"/>
        <dbReference type="Rhea" id="RHEA-COMP:11605"/>
        <dbReference type="ChEBI" id="CHEBI:15378"/>
        <dbReference type="ChEBI" id="CHEBI:30013"/>
        <dbReference type="ChEBI" id="CHEBI:30616"/>
        <dbReference type="ChEBI" id="CHEBI:61977"/>
        <dbReference type="ChEBI" id="CHEBI:456216"/>
        <dbReference type="EC" id="2.7.11.1"/>
    </reaction>
</comment>
<evidence type="ECO:0000256" key="8">
    <source>
        <dbReference type="ARBA" id="ARBA00048679"/>
    </source>
</evidence>
<dbReference type="PANTHER" id="PTHR22984:SF11">
    <property type="entry name" value="AURORA KINASE-RELATED"/>
    <property type="match status" value="1"/>
</dbReference>
<dbReference type="Proteomes" id="UP000830375">
    <property type="component" value="Unassembled WGS sequence"/>
</dbReference>
<keyword evidence="6" id="KW-0067">ATP-binding</keyword>
<keyword evidence="5 9" id="KW-0418">Kinase</keyword>
<evidence type="ECO:0000256" key="6">
    <source>
        <dbReference type="ARBA" id="ARBA00022840"/>
    </source>
</evidence>
<dbReference type="SUPFAM" id="SSF56112">
    <property type="entry name" value="Protein kinase-like (PK-like)"/>
    <property type="match status" value="1"/>
</dbReference>
<dbReference type="GO" id="GO:0016301">
    <property type="term" value="F:kinase activity"/>
    <property type="evidence" value="ECO:0007669"/>
    <property type="project" value="UniProtKB-KW"/>
</dbReference>
<accession>A0ABQ8LZI3</accession>
<evidence type="ECO:0000256" key="1">
    <source>
        <dbReference type="ARBA" id="ARBA00012513"/>
    </source>
</evidence>
<name>A0ABQ8LZI3_LABRO</name>
<evidence type="ECO:0000256" key="4">
    <source>
        <dbReference type="ARBA" id="ARBA00022741"/>
    </source>
</evidence>
<evidence type="ECO:0000256" key="2">
    <source>
        <dbReference type="ARBA" id="ARBA00022527"/>
    </source>
</evidence>
<proteinExistence type="predicted"/>
<dbReference type="EMBL" id="JACTAM010000015">
    <property type="protein sequence ID" value="KAI2656046.1"/>
    <property type="molecule type" value="Genomic_DNA"/>
</dbReference>
<evidence type="ECO:0000256" key="7">
    <source>
        <dbReference type="ARBA" id="ARBA00047899"/>
    </source>
</evidence>
<evidence type="ECO:0000256" key="5">
    <source>
        <dbReference type="ARBA" id="ARBA00022777"/>
    </source>
</evidence>
<dbReference type="PANTHER" id="PTHR22984">
    <property type="entry name" value="SERINE/THREONINE-PROTEIN KINASE PIM"/>
    <property type="match status" value="1"/>
</dbReference>
<sequence>MWGTLAARECWRREVYHGDIKLEKLLINFQNLEVKLIDSGKARRRLDLDRIPDHPKPLPKDVTLTILANIGPVMDIMKLLDWQDQQGFYIMVIQCFSHMDVFHFVKRKLRQH</sequence>
<keyword evidence="10" id="KW-1185">Reference proteome</keyword>